<organism evidence="1 2">
    <name type="scientific">Pseudomonas azotoformans</name>
    <dbReference type="NCBI Taxonomy" id="47878"/>
    <lineage>
        <taxon>Bacteria</taxon>
        <taxon>Pseudomonadati</taxon>
        <taxon>Pseudomonadota</taxon>
        <taxon>Gammaproteobacteria</taxon>
        <taxon>Pseudomonadales</taxon>
        <taxon>Pseudomonadaceae</taxon>
        <taxon>Pseudomonas</taxon>
    </lineage>
</organism>
<reference evidence="1 2" key="1">
    <citation type="submission" date="2016-02" db="EMBL/GenBank/DDBJ databases">
        <title>Complete genome sequence of Pseudomonas azotoformans S4.</title>
        <authorList>
            <person name="Fang Y."/>
            <person name="Wu L."/>
            <person name="Feng G."/>
        </authorList>
    </citation>
    <scope>NUCLEOTIDE SEQUENCE [LARGE SCALE GENOMIC DNA]</scope>
    <source>
        <strain evidence="1 2">S4</strain>
    </source>
</reference>
<evidence type="ECO:0000313" key="2">
    <source>
        <dbReference type="Proteomes" id="UP000070516"/>
    </source>
</evidence>
<name>A0A127HY72_PSEAZ</name>
<evidence type="ECO:0000313" key="1">
    <source>
        <dbReference type="EMBL" id="AMN79447.1"/>
    </source>
</evidence>
<dbReference type="AlphaFoldDB" id="A0A127HY72"/>
<accession>A0A127HY72</accession>
<dbReference type="KEGG" id="pazo:AYR47_14415"/>
<proteinExistence type="predicted"/>
<protein>
    <submittedName>
        <fullName evidence="1">Uncharacterized protein</fullName>
    </submittedName>
</protein>
<dbReference type="Proteomes" id="UP000070516">
    <property type="component" value="Chromosome"/>
</dbReference>
<sequence>MAKAGEDAWGALRFQTFLDVFLLPKFAVAVRGERLYSNLAALPTQPSESSELCVLGDLFKVRLPLPISGRV</sequence>
<dbReference type="EMBL" id="CP014546">
    <property type="protein sequence ID" value="AMN79447.1"/>
    <property type="molecule type" value="Genomic_DNA"/>
</dbReference>
<gene>
    <name evidence="1" type="ORF">AYR47_14415</name>
</gene>